<dbReference type="Proteomes" id="UP001172791">
    <property type="component" value="Unassembled WGS sequence"/>
</dbReference>
<dbReference type="PANTHER" id="PTHR33376:SF4">
    <property type="entry name" value="SIALIC ACID-BINDING PERIPLASMIC PROTEIN SIAP"/>
    <property type="match status" value="1"/>
</dbReference>
<keyword evidence="3" id="KW-0813">Transport</keyword>
<dbReference type="InterPro" id="IPR038404">
    <property type="entry name" value="TRAP_DctP_sf"/>
</dbReference>
<dbReference type="Proteomes" id="UP001172788">
    <property type="component" value="Unassembled WGS sequence"/>
</dbReference>
<keyword evidence="4 5" id="KW-0732">Signal</keyword>
<dbReference type="EMBL" id="QAIC01000027">
    <property type="protein sequence ID" value="MDN4572253.1"/>
    <property type="molecule type" value="Genomic_DNA"/>
</dbReference>
<dbReference type="AlphaFoldDB" id="A0AAW7MHM1"/>
<comment type="subcellular location">
    <subcellularLocation>
        <location evidence="1">Cell envelope</location>
    </subcellularLocation>
</comment>
<proteinExistence type="inferred from homology"/>
<keyword evidence="8" id="KW-1185">Reference proteome</keyword>
<dbReference type="NCBIfam" id="TIGR00787">
    <property type="entry name" value="dctP"/>
    <property type="match status" value="1"/>
</dbReference>
<dbReference type="NCBIfam" id="NF037995">
    <property type="entry name" value="TRAP_S1"/>
    <property type="match status" value="1"/>
</dbReference>
<dbReference type="GO" id="GO:0055085">
    <property type="term" value="P:transmembrane transport"/>
    <property type="evidence" value="ECO:0007669"/>
    <property type="project" value="InterPro"/>
</dbReference>
<organism evidence="6 9">
    <name type="scientific">Pandoraea cepalis</name>
    <dbReference type="NCBI Taxonomy" id="2508294"/>
    <lineage>
        <taxon>Bacteria</taxon>
        <taxon>Pseudomonadati</taxon>
        <taxon>Pseudomonadota</taxon>
        <taxon>Betaproteobacteria</taxon>
        <taxon>Burkholderiales</taxon>
        <taxon>Burkholderiaceae</taxon>
        <taxon>Pandoraea</taxon>
    </lineage>
</organism>
<evidence type="ECO:0000256" key="1">
    <source>
        <dbReference type="ARBA" id="ARBA00004196"/>
    </source>
</evidence>
<dbReference type="Pfam" id="PF03480">
    <property type="entry name" value="DctP"/>
    <property type="match status" value="1"/>
</dbReference>
<dbReference type="InterPro" id="IPR018389">
    <property type="entry name" value="DctP_fam"/>
</dbReference>
<evidence type="ECO:0000313" key="7">
    <source>
        <dbReference type="EMBL" id="MDN4576860.1"/>
    </source>
</evidence>
<gene>
    <name evidence="6" type="ORF">DBA34_03080</name>
    <name evidence="7" type="ORF">DBB29_01815</name>
</gene>
<dbReference type="PANTHER" id="PTHR33376">
    <property type="match status" value="1"/>
</dbReference>
<evidence type="ECO:0000256" key="4">
    <source>
        <dbReference type="ARBA" id="ARBA00022729"/>
    </source>
</evidence>
<reference evidence="6" key="1">
    <citation type="submission" date="2018-04" db="EMBL/GenBank/DDBJ databases">
        <authorList>
            <person name="Jy Z."/>
        </authorList>
    </citation>
    <scope>NUCLEOTIDE SEQUENCE</scope>
    <source>
        <strain evidence="7">AS13</strain>
        <strain evidence="6">LA18</strain>
    </source>
</reference>
<dbReference type="RefSeq" id="WP_301233526.1">
    <property type="nucleotide sequence ID" value="NZ_QAIC01000027.1"/>
</dbReference>
<name>A0AAW7MHM1_9BURK</name>
<evidence type="ECO:0000256" key="3">
    <source>
        <dbReference type="ARBA" id="ARBA00022448"/>
    </source>
</evidence>
<sequence length="336" mass="37089">MKITRRRFFSLSAAVAAPLVVPRFAFGAAEFRYKLSNNVAPDHPFNTRAKAAAARILEESNGRLEIQIFPNNQLGSDVDVLSQTRAGAVELQALSAVTLSTLVPVASITGVGFAFKDYNTVWSATDGKLGAHVRAEVAKRGLHAFERPWDIGYRQITNSQRAIQTPADLKGLKIRVPPGALWTSLFQGFGVNPTTINFNELYSALQTRIADGEENPLSIIATAKIYEVQKYCSITNHMWDGLWLLANPRAWGRLPPDLRTIAERAFNDAALLQRHDVAQLNASLHSELASKGLAFNTPDPQPFRQALRQAGFYPNWKQRFGDQAWALLESYSGALA</sequence>
<evidence type="ECO:0000256" key="2">
    <source>
        <dbReference type="ARBA" id="ARBA00009023"/>
    </source>
</evidence>
<comment type="similarity">
    <text evidence="2">Belongs to the bacterial solute-binding protein 7 family.</text>
</comment>
<feature type="chain" id="PRO_5044003882" evidence="5">
    <location>
        <begin position="28"/>
        <end position="336"/>
    </location>
</feature>
<protein>
    <submittedName>
        <fullName evidence="6">ABC transporter substrate-binding protein</fullName>
    </submittedName>
</protein>
<evidence type="ECO:0000313" key="9">
    <source>
        <dbReference type="Proteomes" id="UP001172791"/>
    </source>
</evidence>
<dbReference type="GO" id="GO:0030288">
    <property type="term" value="C:outer membrane-bounded periplasmic space"/>
    <property type="evidence" value="ECO:0007669"/>
    <property type="project" value="InterPro"/>
</dbReference>
<dbReference type="InterPro" id="IPR004682">
    <property type="entry name" value="TRAP_DctP"/>
</dbReference>
<dbReference type="PIRSF" id="PIRSF006470">
    <property type="entry name" value="DctB"/>
    <property type="match status" value="1"/>
</dbReference>
<evidence type="ECO:0000256" key="5">
    <source>
        <dbReference type="SAM" id="SignalP"/>
    </source>
</evidence>
<comment type="caution">
    <text evidence="6">The sequence shown here is derived from an EMBL/GenBank/DDBJ whole genome shotgun (WGS) entry which is preliminary data.</text>
</comment>
<accession>A0AAW7MHM1</accession>
<feature type="signal peptide" evidence="5">
    <location>
        <begin position="1"/>
        <end position="27"/>
    </location>
</feature>
<evidence type="ECO:0000313" key="8">
    <source>
        <dbReference type="Proteomes" id="UP001172788"/>
    </source>
</evidence>
<evidence type="ECO:0000313" key="6">
    <source>
        <dbReference type="EMBL" id="MDN4572253.1"/>
    </source>
</evidence>
<dbReference type="CDD" id="cd13603">
    <property type="entry name" value="PBP2_TRAP_Siap_TeaA_like"/>
    <property type="match status" value="1"/>
</dbReference>
<dbReference type="Gene3D" id="3.40.190.170">
    <property type="entry name" value="Bacterial extracellular solute-binding protein, family 7"/>
    <property type="match status" value="1"/>
</dbReference>
<dbReference type="EMBL" id="QAID01000027">
    <property type="protein sequence ID" value="MDN4576860.1"/>
    <property type="molecule type" value="Genomic_DNA"/>
</dbReference>